<sequence>MLSSACRQSFSVLSTARRSWHARPAQTPRITIRTMSHGHKQPDYTTYTHADLLQRVSDLEAQLRRLNVSHESSTPASAPGKKLRKKAHKTFDPSKYTTRLIALKFAYLGGAYNGFEHHANNTTPLPTVEEELWRALRKTKLIFPEFGGRSEDEVCWDGCEYSKCGRTDRGVSAFGQVVGLRVRSSRPKAEATVDVGSIPGEKAAEDDKMRDVESAGLSPITEQGAFEHANRLQDWHSVRDELPYMQLLNHVLPTDIRVLAWCPHPPPNFSARFSCKERRYRYFFTNPAYATPPGPKSGEGWLDIEAMRKAARKLEGLHDFRNLCKVDPSKQITNFERRVFHADIHAVSSPRLPDSHLALSNGDLLNGEMPPIAKLSEPALYYFEVRGSAFLWHQVRHLVAVLFLVGQGYEQPSLIDHLLDIEGHPRRPFYDMADDRPLVLWDCIFPNQAQLLLGGQHQPHDGISQHDGYEDGLDWVYVGDDAGNREPSRGAVDEGKFGRNGIMDELWALWQGHKINEVLAGSLMDVVERQGRPLSPTRDVPSDNSHNHVRSDRVFDGSERPRPVGRYVPVMQREKMEPVEVINARYTARKGLPGKRVIGDDGQDMDE</sequence>
<dbReference type="InterPro" id="IPR020097">
    <property type="entry name" value="PsdUridine_synth_TruA_a/b_dom"/>
</dbReference>
<organism evidence="6 7">
    <name type="scientific">Baudoinia panamericana (strain UAMH 10762)</name>
    <name type="common">Angels' share fungus</name>
    <name type="synonym">Baudoinia compniacensis (strain UAMH 10762)</name>
    <dbReference type="NCBI Taxonomy" id="717646"/>
    <lineage>
        <taxon>Eukaryota</taxon>
        <taxon>Fungi</taxon>
        <taxon>Dikarya</taxon>
        <taxon>Ascomycota</taxon>
        <taxon>Pezizomycotina</taxon>
        <taxon>Dothideomycetes</taxon>
        <taxon>Dothideomycetidae</taxon>
        <taxon>Mycosphaerellales</taxon>
        <taxon>Teratosphaeriaceae</taxon>
        <taxon>Baudoinia</taxon>
    </lineage>
</organism>
<dbReference type="Pfam" id="PF01416">
    <property type="entry name" value="PseudoU_synth_1"/>
    <property type="match status" value="1"/>
</dbReference>
<evidence type="ECO:0000259" key="5">
    <source>
        <dbReference type="Pfam" id="PF01416"/>
    </source>
</evidence>
<dbReference type="HAMAP" id="MF_00171">
    <property type="entry name" value="TruA"/>
    <property type="match status" value="1"/>
</dbReference>
<dbReference type="eggNOG" id="KOG2554">
    <property type="taxonomic scope" value="Eukaryota"/>
</dbReference>
<feature type="region of interest" description="Disordered" evidence="4">
    <location>
        <begin position="532"/>
        <end position="564"/>
    </location>
</feature>
<dbReference type="GeneID" id="19109472"/>
<keyword evidence="3" id="KW-0413">Isomerase</keyword>
<dbReference type="InterPro" id="IPR020103">
    <property type="entry name" value="PsdUridine_synth_cat_dom_sf"/>
</dbReference>
<evidence type="ECO:0000256" key="2">
    <source>
        <dbReference type="ARBA" id="ARBA00022694"/>
    </source>
</evidence>
<dbReference type="GO" id="GO:0005634">
    <property type="term" value="C:nucleus"/>
    <property type="evidence" value="ECO:0007669"/>
    <property type="project" value="TreeGrafter"/>
</dbReference>
<dbReference type="KEGG" id="bcom:BAUCODRAFT_175867"/>
<evidence type="ECO:0000256" key="3">
    <source>
        <dbReference type="ARBA" id="ARBA00023235"/>
    </source>
</evidence>
<dbReference type="GO" id="GO:0003723">
    <property type="term" value="F:RNA binding"/>
    <property type="evidence" value="ECO:0007669"/>
    <property type="project" value="InterPro"/>
</dbReference>
<dbReference type="HOGENOM" id="CLU_014673_2_3_1"/>
<dbReference type="PANTHER" id="PTHR11142:SF5">
    <property type="entry name" value="TRNA PSEUDOURIDINE(38_39) SYNTHASE"/>
    <property type="match status" value="1"/>
</dbReference>
<dbReference type="RefSeq" id="XP_007671798.1">
    <property type="nucleotide sequence ID" value="XM_007673608.1"/>
</dbReference>
<name>M2N8Y6_BAUPA</name>
<evidence type="ECO:0000256" key="4">
    <source>
        <dbReference type="SAM" id="MobiDB-lite"/>
    </source>
</evidence>
<dbReference type="Gene3D" id="3.30.70.580">
    <property type="entry name" value="Pseudouridine synthase I, catalytic domain, N-terminal subdomain"/>
    <property type="match status" value="1"/>
</dbReference>
<gene>
    <name evidence="6" type="ORF">BAUCODRAFT_175867</name>
</gene>
<dbReference type="SUPFAM" id="SSF55120">
    <property type="entry name" value="Pseudouridine synthase"/>
    <property type="match status" value="1"/>
</dbReference>
<feature type="region of interest" description="Disordered" evidence="4">
    <location>
        <begin position="67"/>
        <end position="89"/>
    </location>
</feature>
<dbReference type="EMBL" id="KB445550">
    <property type="protein sequence ID" value="EMD00614.1"/>
    <property type="molecule type" value="Genomic_DNA"/>
</dbReference>
<dbReference type="InterPro" id="IPR001406">
    <property type="entry name" value="PsdUridine_synth_TruA"/>
</dbReference>
<dbReference type="PANTHER" id="PTHR11142">
    <property type="entry name" value="PSEUDOURIDYLATE SYNTHASE"/>
    <property type="match status" value="1"/>
</dbReference>
<dbReference type="GO" id="GO:0031119">
    <property type="term" value="P:tRNA pseudouridine synthesis"/>
    <property type="evidence" value="ECO:0007669"/>
    <property type="project" value="TreeGrafter"/>
</dbReference>
<dbReference type="Gene3D" id="3.30.70.660">
    <property type="entry name" value="Pseudouridine synthase I, catalytic domain, C-terminal subdomain"/>
    <property type="match status" value="1"/>
</dbReference>
<proteinExistence type="inferred from homology"/>
<dbReference type="Proteomes" id="UP000011761">
    <property type="component" value="Unassembled WGS sequence"/>
</dbReference>
<protein>
    <recommendedName>
        <fullName evidence="5">Pseudouridine synthase I TruA alpha/beta domain-containing protein</fullName>
    </recommendedName>
</protein>
<feature type="compositionally biased region" description="Basic and acidic residues" evidence="4">
    <location>
        <begin position="545"/>
        <end position="562"/>
    </location>
</feature>
<dbReference type="GO" id="GO:0009982">
    <property type="term" value="F:pseudouridine synthase activity"/>
    <property type="evidence" value="ECO:0007669"/>
    <property type="project" value="InterPro"/>
</dbReference>
<dbReference type="GO" id="GO:1990481">
    <property type="term" value="P:mRNA pseudouridine synthesis"/>
    <property type="evidence" value="ECO:0007669"/>
    <property type="project" value="TreeGrafter"/>
</dbReference>
<dbReference type="InterPro" id="IPR020095">
    <property type="entry name" value="PsdUridine_synth_TruA_C"/>
</dbReference>
<evidence type="ECO:0000313" key="6">
    <source>
        <dbReference type="EMBL" id="EMD00614.1"/>
    </source>
</evidence>
<feature type="domain" description="Pseudouridine synthase I TruA alpha/beta" evidence="5">
    <location>
        <begin position="310"/>
        <end position="446"/>
    </location>
</feature>
<dbReference type="InterPro" id="IPR041707">
    <property type="entry name" value="Pus3-like"/>
</dbReference>
<accession>M2N8Y6</accession>
<dbReference type="CDD" id="cd02569">
    <property type="entry name" value="PseudoU_synth_ScPus3"/>
    <property type="match status" value="1"/>
</dbReference>
<reference evidence="6 7" key="1">
    <citation type="journal article" date="2012" name="PLoS Pathog.">
        <title>Diverse lifestyles and strategies of plant pathogenesis encoded in the genomes of eighteen Dothideomycetes fungi.</title>
        <authorList>
            <person name="Ohm R.A."/>
            <person name="Feau N."/>
            <person name="Henrissat B."/>
            <person name="Schoch C.L."/>
            <person name="Horwitz B.A."/>
            <person name="Barry K.W."/>
            <person name="Condon B.J."/>
            <person name="Copeland A.C."/>
            <person name="Dhillon B."/>
            <person name="Glaser F."/>
            <person name="Hesse C.N."/>
            <person name="Kosti I."/>
            <person name="LaButti K."/>
            <person name="Lindquist E.A."/>
            <person name="Lucas S."/>
            <person name="Salamov A.A."/>
            <person name="Bradshaw R.E."/>
            <person name="Ciuffetti L."/>
            <person name="Hamelin R.C."/>
            <person name="Kema G.H.J."/>
            <person name="Lawrence C."/>
            <person name="Scott J.A."/>
            <person name="Spatafora J.W."/>
            <person name="Turgeon B.G."/>
            <person name="de Wit P.J.G.M."/>
            <person name="Zhong S."/>
            <person name="Goodwin S.B."/>
            <person name="Grigoriev I.V."/>
        </authorList>
    </citation>
    <scope>NUCLEOTIDE SEQUENCE [LARGE SCALE GENOMIC DNA]</scope>
    <source>
        <strain evidence="6 7">UAMH 10762</strain>
    </source>
</reference>
<evidence type="ECO:0000256" key="1">
    <source>
        <dbReference type="ARBA" id="ARBA00009375"/>
    </source>
</evidence>
<dbReference type="GO" id="GO:0005737">
    <property type="term" value="C:cytoplasm"/>
    <property type="evidence" value="ECO:0007669"/>
    <property type="project" value="TreeGrafter"/>
</dbReference>
<comment type="similarity">
    <text evidence="1">Belongs to the tRNA pseudouridine synthase TruA family.</text>
</comment>
<keyword evidence="7" id="KW-1185">Reference proteome</keyword>
<dbReference type="OrthoDB" id="25767at2759"/>
<dbReference type="AlphaFoldDB" id="M2N8Y6"/>
<dbReference type="STRING" id="717646.M2N8Y6"/>
<keyword evidence="2" id="KW-0819">tRNA processing</keyword>
<dbReference type="InterPro" id="IPR020094">
    <property type="entry name" value="TruA/RsuA/RluB/E/F_N"/>
</dbReference>
<dbReference type="OMA" id="SCRERRY"/>
<evidence type="ECO:0000313" key="7">
    <source>
        <dbReference type="Proteomes" id="UP000011761"/>
    </source>
</evidence>